<comment type="caution">
    <text evidence="1">The sequence shown here is derived from an EMBL/GenBank/DDBJ whole genome shotgun (WGS) entry which is preliminary data.</text>
</comment>
<sequence length="72" mass="7194">MATTKKNVVGEAAAELTRQQVAQALAIAGASKFSGASDPAFVGSILVALAVNTSAVSATIDSAKSRIPVVQH</sequence>
<accession>A0A0D0KXH9</accession>
<dbReference type="RefSeq" id="WP_042579990.1">
    <property type="nucleotide sequence ID" value="NZ_JXQQ01000038.1"/>
</dbReference>
<evidence type="ECO:0000313" key="2">
    <source>
        <dbReference type="Proteomes" id="UP000032067"/>
    </source>
</evidence>
<evidence type="ECO:0000313" key="1">
    <source>
        <dbReference type="EMBL" id="KIQ30907.1"/>
    </source>
</evidence>
<organism evidence="1 2">
    <name type="scientific">Variovorax paradoxus</name>
    <dbReference type="NCBI Taxonomy" id="34073"/>
    <lineage>
        <taxon>Bacteria</taxon>
        <taxon>Pseudomonadati</taxon>
        <taxon>Pseudomonadota</taxon>
        <taxon>Betaproteobacteria</taxon>
        <taxon>Burkholderiales</taxon>
        <taxon>Comamonadaceae</taxon>
        <taxon>Variovorax</taxon>
    </lineage>
</organism>
<protein>
    <submittedName>
        <fullName evidence="1">Uncharacterized protein</fullName>
    </submittedName>
</protein>
<dbReference type="AlphaFoldDB" id="A0A0D0KXH9"/>
<name>A0A0D0KXH9_VARPD</name>
<dbReference type="Proteomes" id="UP000032067">
    <property type="component" value="Unassembled WGS sequence"/>
</dbReference>
<proteinExistence type="predicted"/>
<reference evidence="1 2" key="1">
    <citation type="submission" date="2014-12" db="EMBL/GenBank/DDBJ databases">
        <title>16Stimator: statistical estimation of ribosomal gene copy numbers from draft genome assemblies.</title>
        <authorList>
            <person name="Perisin M.A."/>
            <person name="Vetter M."/>
            <person name="Gilbert J.A."/>
            <person name="Bergelson J."/>
        </authorList>
    </citation>
    <scope>NUCLEOTIDE SEQUENCE [LARGE SCALE GENOMIC DNA]</scope>
    <source>
        <strain evidence="1 2">MEDvA23</strain>
    </source>
</reference>
<gene>
    <name evidence="1" type="ORF">RT97_17085</name>
</gene>
<dbReference type="EMBL" id="JXQQ01000038">
    <property type="protein sequence ID" value="KIQ30907.1"/>
    <property type="molecule type" value="Genomic_DNA"/>
</dbReference>
<dbReference type="OrthoDB" id="8857187at2"/>